<sequence length="172" mass="18777">MTPDTATLIPLEGVDPAMIEQLLDRAFGPERRQRTAYMLREGVDWLPALSFAALDADEMLVGTIQAWPVALTDPQGRPHPLIMVGPVAVLPEHQNEGFGHALMLAQAGAMDPRAAIPQFLIGDAPYYGKFGFTADHTTGWQCPGPWAPERLLVRTDNPAVLPREGMLGPWKS</sequence>
<protein>
    <submittedName>
        <fullName evidence="2">N-acetyltransferase</fullName>
    </submittedName>
</protein>
<feature type="domain" description="N-acetyltransferase" evidence="1">
    <location>
        <begin position="6"/>
        <end position="154"/>
    </location>
</feature>
<dbReference type="Proteomes" id="UP000309389">
    <property type="component" value="Unassembled WGS sequence"/>
</dbReference>
<evidence type="ECO:0000313" key="3">
    <source>
        <dbReference type="Proteomes" id="UP000309389"/>
    </source>
</evidence>
<dbReference type="Gene3D" id="3.40.630.30">
    <property type="match status" value="1"/>
</dbReference>
<keyword evidence="2" id="KW-0808">Transferase</keyword>
<dbReference type="EMBL" id="SSHH01000001">
    <property type="protein sequence ID" value="TIX51814.1"/>
    <property type="molecule type" value="Genomic_DNA"/>
</dbReference>
<dbReference type="RefSeq" id="WP_136692603.1">
    <property type="nucleotide sequence ID" value="NZ_SSHH01000001.1"/>
</dbReference>
<organism evidence="2 3">
    <name type="scientific">Alteraurantiacibacter aquimixticola</name>
    <dbReference type="NCBI Taxonomy" id="2489173"/>
    <lineage>
        <taxon>Bacteria</taxon>
        <taxon>Pseudomonadati</taxon>
        <taxon>Pseudomonadota</taxon>
        <taxon>Alphaproteobacteria</taxon>
        <taxon>Sphingomonadales</taxon>
        <taxon>Erythrobacteraceae</taxon>
        <taxon>Alteraurantiacibacter</taxon>
    </lineage>
</organism>
<dbReference type="CDD" id="cd04301">
    <property type="entry name" value="NAT_SF"/>
    <property type="match status" value="1"/>
</dbReference>
<reference evidence="2 3" key="1">
    <citation type="submission" date="2019-04" db="EMBL/GenBank/DDBJ databases">
        <title>Altererythrobacter aquimixticola sp. nov., isolated from sediment of junction between the ocean and a freshwater spring.</title>
        <authorList>
            <person name="Yoon J.-H."/>
        </authorList>
    </citation>
    <scope>NUCLEOTIDE SEQUENCE [LARGE SCALE GENOMIC DNA]</scope>
    <source>
        <strain evidence="2 3">SSKS-13</strain>
    </source>
</reference>
<dbReference type="Pfam" id="PF13527">
    <property type="entry name" value="Acetyltransf_9"/>
    <property type="match status" value="1"/>
</dbReference>
<dbReference type="InterPro" id="IPR000182">
    <property type="entry name" value="GNAT_dom"/>
</dbReference>
<comment type="caution">
    <text evidence="2">The sequence shown here is derived from an EMBL/GenBank/DDBJ whole genome shotgun (WGS) entry which is preliminary data.</text>
</comment>
<dbReference type="AlphaFoldDB" id="A0A4T3F5Z1"/>
<dbReference type="OrthoDB" id="9815099at2"/>
<dbReference type="GO" id="GO:0016747">
    <property type="term" value="F:acyltransferase activity, transferring groups other than amino-acyl groups"/>
    <property type="evidence" value="ECO:0007669"/>
    <property type="project" value="InterPro"/>
</dbReference>
<keyword evidence="3" id="KW-1185">Reference proteome</keyword>
<dbReference type="PROSITE" id="PS51186">
    <property type="entry name" value="GNAT"/>
    <property type="match status" value="1"/>
</dbReference>
<evidence type="ECO:0000259" key="1">
    <source>
        <dbReference type="PROSITE" id="PS51186"/>
    </source>
</evidence>
<name>A0A4T3F5Z1_9SPHN</name>
<proteinExistence type="predicted"/>
<dbReference type="SUPFAM" id="SSF55729">
    <property type="entry name" value="Acyl-CoA N-acyltransferases (Nat)"/>
    <property type="match status" value="1"/>
</dbReference>
<dbReference type="InterPro" id="IPR016181">
    <property type="entry name" value="Acyl_CoA_acyltransferase"/>
</dbReference>
<gene>
    <name evidence="2" type="ORF">E5222_05050</name>
</gene>
<evidence type="ECO:0000313" key="2">
    <source>
        <dbReference type="EMBL" id="TIX51814.1"/>
    </source>
</evidence>
<accession>A0A4T3F5Z1</accession>